<name>A0A1I7F9J9_9PROT</name>
<dbReference type="OrthoDB" id="9182775at2"/>
<dbReference type="AlphaFoldDB" id="A0A1I7F9J9"/>
<gene>
    <name evidence="2" type="ORF">SAMN05216339_101364</name>
</gene>
<proteinExistence type="predicted"/>
<accession>A0A1I7F9J9</accession>
<feature type="transmembrane region" description="Helical" evidence="1">
    <location>
        <begin position="7"/>
        <end position="25"/>
    </location>
</feature>
<feature type="transmembrane region" description="Helical" evidence="1">
    <location>
        <begin position="109"/>
        <end position="132"/>
    </location>
</feature>
<keyword evidence="1" id="KW-1133">Transmembrane helix</keyword>
<evidence type="ECO:0000313" key="3">
    <source>
        <dbReference type="Proteomes" id="UP000183926"/>
    </source>
</evidence>
<evidence type="ECO:0000313" key="2">
    <source>
        <dbReference type="EMBL" id="SFU32893.1"/>
    </source>
</evidence>
<evidence type="ECO:0000256" key="1">
    <source>
        <dbReference type="SAM" id="Phobius"/>
    </source>
</evidence>
<reference evidence="2 3" key="1">
    <citation type="submission" date="2016-10" db="EMBL/GenBank/DDBJ databases">
        <authorList>
            <person name="de Groot N.N."/>
        </authorList>
    </citation>
    <scope>NUCLEOTIDE SEQUENCE [LARGE SCALE GENOMIC DNA]</scope>
    <source>
        <strain evidence="2 3">Nm24</strain>
    </source>
</reference>
<dbReference type="RefSeq" id="WP_074926496.1">
    <property type="nucleotide sequence ID" value="NZ_FPBL01000001.1"/>
</dbReference>
<dbReference type="Proteomes" id="UP000183926">
    <property type="component" value="Unassembled WGS sequence"/>
</dbReference>
<organism evidence="2 3">
    <name type="scientific">Nitrosomonas eutropha</name>
    <dbReference type="NCBI Taxonomy" id="916"/>
    <lineage>
        <taxon>Bacteria</taxon>
        <taxon>Pseudomonadati</taxon>
        <taxon>Pseudomonadota</taxon>
        <taxon>Betaproteobacteria</taxon>
        <taxon>Nitrosomonadales</taxon>
        <taxon>Nitrosomonadaceae</taxon>
        <taxon>Nitrosomonas</taxon>
    </lineage>
</organism>
<keyword evidence="1" id="KW-0472">Membrane</keyword>
<feature type="transmembrane region" description="Helical" evidence="1">
    <location>
        <begin position="152"/>
        <end position="174"/>
    </location>
</feature>
<sequence length="223" mass="24844">MSNRINLPTFIILGIVTVMLLFSTYNGWPSLLLGVVVMTVIFSYLADRYNKSLIARMGMGSDQQVTVIVNGVEIGEVPDSLLATMQHEVFHSKHTALAQVMNVGNVITAVVRMLIFVVPFSVFWLVVTAAIFSPELYSDMVHEFQKADPTFITANGQAILTLILILVVTVAALGSRFGFKNCYRKAVNKMLRQYFKTAADGDIQVWKESSVEEAKERNHSHNL</sequence>
<protein>
    <submittedName>
        <fullName evidence="2">Uncharacterized protein</fullName>
    </submittedName>
</protein>
<feature type="transmembrane region" description="Helical" evidence="1">
    <location>
        <begin position="31"/>
        <end position="49"/>
    </location>
</feature>
<dbReference type="EMBL" id="FPBL01000001">
    <property type="protein sequence ID" value="SFU32893.1"/>
    <property type="molecule type" value="Genomic_DNA"/>
</dbReference>
<keyword evidence="1" id="KW-0812">Transmembrane</keyword>